<dbReference type="PROSITE" id="PS00622">
    <property type="entry name" value="HTH_LUXR_1"/>
    <property type="match status" value="1"/>
</dbReference>
<evidence type="ECO:0000313" key="7">
    <source>
        <dbReference type="EMBL" id="PNV67963.1"/>
    </source>
</evidence>
<dbReference type="InterPro" id="IPR014284">
    <property type="entry name" value="RNA_pol_sigma-70_dom"/>
</dbReference>
<keyword evidence="4" id="KW-0238">DNA-binding</keyword>
<name>A0A2K2UCA8_9ACTN</name>
<dbReference type="InterPro" id="IPR013324">
    <property type="entry name" value="RNA_pol_sigma_r3/r4-like"/>
</dbReference>
<proteinExistence type="inferred from homology"/>
<dbReference type="GO" id="GO:0006352">
    <property type="term" value="P:DNA-templated transcription initiation"/>
    <property type="evidence" value="ECO:0007669"/>
    <property type="project" value="InterPro"/>
</dbReference>
<dbReference type="Gene3D" id="1.10.10.10">
    <property type="entry name" value="Winged helix-like DNA-binding domain superfamily/Winged helix DNA-binding domain"/>
    <property type="match status" value="1"/>
</dbReference>
<dbReference type="Gene3D" id="1.10.1740.10">
    <property type="match status" value="1"/>
</dbReference>
<evidence type="ECO:0000256" key="2">
    <source>
        <dbReference type="ARBA" id="ARBA00023015"/>
    </source>
</evidence>
<organism evidence="7 8">
    <name type="scientific">Enteroscipio rubneri</name>
    <dbReference type="NCBI Taxonomy" id="2070686"/>
    <lineage>
        <taxon>Bacteria</taxon>
        <taxon>Bacillati</taxon>
        <taxon>Actinomycetota</taxon>
        <taxon>Coriobacteriia</taxon>
        <taxon>Eggerthellales</taxon>
        <taxon>Eggerthellaceae</taxon>
        <taxon>Enteroscipio</taxon>
    </lineage>
</organism>
<dbReference type="OrthoDB" id="9803470at2"/>
<dbReference type="InterPro" id="IPR013325">
    <property type="entry name" value="RNA_pol_sigma_r2"/>
</dbReference>
<dbReference type="InterPro" id="IPR036388">
    <property type="entry name" value="WH-like_DNA-bd_sf"/>
</dbReference>
<evidence type="ECO:0000256" key="1">
    <source>
        <dbReference type="ARBA" id="ARBA00010641"/>
    </source>
</evidence>
<keyword evidence="8" id="KW-1185">Reference proteome</keyword>
<dbReference type="SUPFAM" id="SSF88946">
    <property type="entry name" value="Sigma2 domain of RNA polymerase sigma factors"/>
    <property type="match status" value="1"/>
</dbReference>
<dbReference type="EMBL" id="PPEK01000004">
    <property type="protein sequence ID" value="PNV67963.1"/>
    <property type="molecule type" value="Genomic_DNA"/>
</dbReference>
<dbReference type="InterPro" id="IPR013249">
    <property type="entry name" value="RNA_pol_sigma70_r4_t2"/>
</dbReference>
<sequence>MQHTRRSRTLIAKTSWRGARLIMDARTFASRYGAVYHDLYRFALCMMGRAHDAEDAVSEAVLAGFRQRHQLRSDEAFKSWMFAILANVCRKRLKGAARVEPVADFAAARTREPSAAFDGRPLSDDSAGDLREDVRAAFAAVSEEERLIVSLSVFGGYTSAEIGSVLELNANTVRSKRKRALEKMAAELKEVAR</sequence>
<feature type="domain" description="HTH luxR-type" evidence="6">
    <location>
        <begin position="156"/>
        <end position="183"/>
    </location>
</feature>
<dbReference type="Proteomes" id="UP000236197">
    <property type="component" value="Unassembled WGS sequence"/>
</dbReference>
<dbReference type="Pfam" id="PF04542">
    <property type="entry name" value="Sigma70_r2"/>
    <property type="match status" value="1"/>
</dbReference>
<dbReference type="InterPro" id="IPR007627">
    <property type="entry name" value="RNA_pol_sigma70_r2"/>
</dbReference>
<dbReference type="SUPFAM" id="SSF88659">
    <property type="entry name" value="Sigma3 and sigma4 domains of RNA polymerase sigma factors"/>
    <property type="match status" value="1"/>
</dbReference>
<gene>
    <name evidence="7" type="ORF">C2L71_05450</name>
</gene>
<dbReference type="CDD" id="cd06171">
    <property type="entry name" value="Sigma70_r4"/>
    <property type="match status" value="1"/>
</dbReference>
<keyword evidence="3" id="KW-0731">Sigma factor</keyword>
<evidence type="ECO:0000256" key="3">
    <source>
        <dbReference type="ARBA" id="ARBA00023082"/>
    </source>
</evidence>
<dbReference type="GO" id="GO:0016987">
    <property type="term" value="F:sigma factor activity"/>
    <property type="evidence" value="ECO:0007669"/>
    <property type="project" value="UniProtKB-KW"/>
</dbReference>
<dbReference type="AlphaFoldDB" id="A0A2K2UCA8"/>
<dbReference type="PANTHER" id="PTHR43133">
    <property type="entry name" value="RNA POLYMERASE ECF-TYPE SIGMA FACTO"/>
    <property type="match status" value="1"/>
</dbReference>
<comment type="similarity">
    <text evidence="1">Belongs to the sigma-70 factor family. ECF subfamily.</text>
</comment>
<dbReference type="Pfam" id="PF08281">
    <property type="entry name" value="Sigma70_r4_2"/>
    <property type="match status" value="1"/>
</dbReference>
<evidence type="ECO:0000256" key="5">
    <source>
        <dbReference type="ARBA" id="ARBA00023163"/>
    </source>
</evidence>
<dbReference type="InterPro" id="IPR000792">
    <property type="entry name" value="Tscrpt_reg_LuxR_C"/>
</dbReference>
<evidence type="ECO:0000313" key="8">
    <source>
        <dbReference type="Proteomes" id="UP000236197"/>
    </source>
</evidence>
<dbReference type="GO" id="GO:0003677">
    <property type="term" value="F:DNA binding"/>
    <property type="evidence" value="ECO:0007669"/>
    <property type="project" value="UniProtKB-KW"/>
</dbReference>
<protein>
    <submittedName>
        <fullName evidence="7">RNA polymerase subunit sigma-70</fullName>
    </submittedName>
</protein>
<keyword evidence="2" id="KW-0805">Transcription regulation</keyword>
<keyword evidence="5" id="KW-0804">Transcription</keyword>
<evidence type="ECO:0000259" key="6">
    <source>
        <dbReference type="PROSITE" id="PS00622"/>
    </source>
</evidence>
<accession>A0A2K2UCA8</accession>
<reference evidence="8" key="1">
    <citation type="submission" date="2018-01" db="EMBL/GenBank/DDBJ databases">
        <title>Rubneribacter badeniensis gen. nov., sp. nov., and Colonibacter rubneri, gen. nov., sp. nov., WGS of new members of the Eggerthellaceae.</title>
        <authorList>
            <person name="Danylec N."/>
            <person name="Stoll D.A."/>
            <person name="Doetsch A."/>
            <person name="Kulling S.E."/>
            <person name="Huch M."/>
        </authorList>
    </citation>
    <scope>NUCLEOTIDE SEQUENCE [LARGE SCALE GENOMIC DNA]</scope>
    <source>
        <strain evidence="8">ResAG-96</strain>
    </source>
</reference>
<comment type="caution">
    <text evidence="7">The sequence shown here is derived from an EMBL/GenBank/DDBJ whole genome shotgun (WGS) entry which is preliminary data.</text>
</comment>
<dbReference type="NCBIfam" id="TIGR02937">
    <property type="entry name" value="sigma70-ECF"/>
    <property type="match status" value="1"/>
</dbReference>
<evidence type="ECO:0000256" key="4">
    <source>
        <dbReference type="ARBA" id="ARBA00023125"/>
    </source>
</evidence>
<dbReference type="InterPro" id="IPR039425">
    <property type="entry name" value="RNA_pol_sigma-70-like"/>
</dbReference>
<dbReference type="PANTHER" id="PTHR43133:SF8">
    <property type="entry name" value="RNA POLYMERASE SIGMA FACTOR HI_1459-RELATED"/>
    <property type="match status" value="1"/>
</dbReference>